<dbReference type="GO" id="GO:0005737">
    <property type="term" value="C:cytoplasm"/>
    <property type="evidence" value="ECO:0007669"/>
    <property type="project" value="UniProtKB-SubCell"/>
</dbReference>
<keyword evidence="19" id="KW-1185">Reference proteome</keyword>
<dbReference type="Gene3D" id="2.30.130.40">
    <property type="entry name" value="LON domain-like"/>
    <property type="match status" value="1"/>
</dbReference>
<evidence type="ECO:0000256" key="1">
    <source>
        <dbReference type="ARBA" id="ARBA00004496"/>
    </source>
</evidence>
<accession>A0A2W7IIT0</accession>
<comment type="function">
    <text evidence="10">ATP-dependent serine protease that mediates the selective degradation of mutant and abnormal proteins as well as certain short-lived regulatory proteins. Required for cellular homeostasis and for survival from DNA damage and developmental changes induced by stress. Degrades polypeptides processively to yield small peptide fragments that are 5 to 10 amino acids long. Binds to DNA in a double-stranded, site-specific manner.</text>
</comment>
<dbReference type="Pfam" id="PF02190">
    <property type="entry name" value="LON_substr_bdg"/>
    <property type="match status" value="1"/>
</dbReference>
<evidence type="ECO:0000256" key="15">
    <source>
        <dbReference type="RuleBase" id="RU000591"/>
    </source>
</evidence>
<dbReference type="CDD" id="cd19500">
    <property type="entry name" value="RecA-like_Lon"/>
    <property type="match status" value="1"/>
</dbReference>
<evidence type="ECO:0000256" key="9">
    <source>
        <dbReference type="ARBA" id="ARBA00050665"/>
    </source>
</evidence>
<keyword evidence="7 10" id="KW-0067">ATP-binding</keyword>
<evidence type="ECO:0000256" key="2">
    <source>
        <dbReference type="ARBA" id="ARBA00022490"/>
    </source>
</evidence>
<dbReference type="GO" id="GO:0043565">
    <property type="term" value="F:sequence-specific DNA binding"/>
    <property type="evidence" value="ECO:0007669"/>
    <property type="project" value="UniProtKB-UniRule"/>
</dbReference>
<dbReference type="InterPro" id="IPR003593">
    <property type="entry name" value="AAA+_ATPase"/>
</dbReference>
<dbReference type="GO" id="GO:0005524">
    <property type="term" value="F:ATP binding"/>
    <property type="evidence" value="ECO:0007669"/>
    <property type="project" value="UniProtKB-UniRule"/>
</dbReference>
<dbReference type="InterPro" id="IPR003959">
    <property type="entry name" value="ATPase_AAA_core"/>
</dbReference>
<evidence type="ECO:0000256" key="3">
    <source>
        <dbReference type="ARBA" id="ARBA00022670"/>
    </source>
</evidence>
<feature type="domain" description="Lon proteolytic" evidence="16">
    <location>
        <begin position="626"/>
        <end position="807"/>
    </location>
</feature>
<dbReference type="PIRSF" id="PIRSF001174">
    <property type="entry name" value="Lon_proteas"/>
    <property type="match status" value="1"/>
</dbReference>
<evidence type="ECO:0000256" key="12">
    <source>
        <dbReference type="PIRSR" id="PIRSR001174-1"/>
    </source>
</evidence>
<keyword evidence="6 10" id="KW-0720">Serine protease</keyword>
<dbReference type="Gene3D" id="3.30.230.10">
    <property type="match status" value="1"/>
</dbReference>
<dbReference type="Gene3D" id="1.20.5.5270">
    <property type="match status" value="1"/>
</dbReference>
<dbReference type="GO" id="GO:0004252">
    <property type="term" value="F:serine-type endopeptidase activity"/>
    <property type="evidence" value="ECO:0007669"/>
    <property type="project" value="UniProtKB-UniRule"/>
</dbReference>
<proteinExistence type="evidence at transcript level"/>
<evidence type="ECO:0000256" key="11">
    <source>
        <dbReference type="PIRNR" id="PIRNR001174"/>
    </source>
</evidence>
<dbReference type="GO" id="GO:0034605">
    <property type="term" value="P:cellular response to heat"/>
    <property type="evidence" value="ECO:0007669"/>
    <property type="project" value="UniProtKB-UniRule"/>
</dbReference>
<dbReference type="GO" id="GO:0006515">
    <property type="term" value="P:protein quality control for misfolded or incompletely synthesized proteins"/>
    <property type="evidence" value="ECO:0007669"/>
    <property type="project" value="UniProtKB-UniRule"/>
</dbReference>
<dbReference type="SMART" id="SM00382">
    <property type="entry name" value="AAA"/>
    <property type="match status" value="1"/>
</dbReference>
<sequence>MGKSNIFSLDNLSFQDINEDAELIPLMTPEDEEEIDKEDLPNELAILPLKNTVLFPGVVIPITAGRDKSITLINDANNGSKTIGVVSQKDGEVENPEAKDINKVGVVAKILRVLKMPDGNTTVIIQGKKRFQIEEILQEDPYLKASISSIKEEKPAKDNEEFSAIVDSVKDLSLQIIKDSPSIPSEASFAIKNIESPSFLINFVSSNMSLSVKEKQELLEMNDLRNRALATLKYMNTEFQKLELRNDIQSKVQSDMSQQQREYFLHQQMKTIQEELGGVSSESEIEDMRQLAKKKKWGKKVEEHFKKELAKMQRMNPQVAEYSIQRNYLDLFLELPWDEFSKDKFDLKRAQKILDRDHYGLEEVKRRIIEYLAVLKLRDDMKSPILCFYGPPGVGKTSLGKSIAEALGREYVRISLGGLRDEAEIRGHRKTYIGAMPGRIIQSLKKAGTSNPVFVLDEIDKLSNSNQGDPSSALLEVLDPEQNSEFHDNFLEMGFDLSKVMFIATSNSLNTIQPALRDRMEIINMTGYTIEEKVEIAKRHLLPKQITEHGLNADQIKVGKAQLTKIVEGYTRESGVRGLEKQIAKVVRYVAKSIALEEEYNVKISNEDIVDVLGPARLERNKYENNEVAGVVTGLAWTRVGGDILFIESILSKGKGNLSVTGNLGKVMKESATIAMEYIKANADEFGIPADIFDKYNVHIHVPEGATPKDGPSAGITMLTSLVSLFTQRKVKKSLAMTGEITLRGKVLPVGGIKEKILAAKRAHIKEIILCEENKKDIEEIKEDYLKGLIFHYVSDMKDVLDKGLTKQKVKNAKTL</sequence>
<dbReference type="InterPro" id="IPR027543">
    <property type="entry name" value="Lon_bac"/>
</dbReference>
<dbReference type="NCBIfam" id="TIGR00763">
    <property type="entry name" value="lon"/>
    <property type="match status" value="1"/>
</dbReference>
<dbReference type="Pfam" id="PF22667">
    <property type="entry name" value="Lon_lid"/>
    <property type="match status" value="1"/>
</dbReference>
<evidence type="ECO:0000313" key="18">
    <source>
        <dbReference type="EMBL" id="PZW37879.1"/>
    </source>
</evidence>
<name>A0A2W7IIT0_9FLAO</name>
<organism evidence="18 19">
    <name type="scientific">Mesonia algae</name>
    <dbReference type="NCBI Taxonomy" id="213248"/>
    <lineage>
        <taxon>Bacteria</taxon>
        <taxon>Pseudomonadati</taxon>
        <taxon>Bacteroidota</taxon>
        <taxon>Flavobacteriia</taxon>
        <taxon>Flavobacteriales</taxon>
        <taxon>Flavobacteriaceae</taxon>
        <taxon>Mesonia</taxon>
    </lineage>
</organism>
<keyword evidence="3 10" id="KW-0645">Protease</keyword>
<dbReference type="Proteomes" id="UP000249542">
    <property type="component" value="Unassembled WGS sequence"/>
</dbReference>
<dbReference type="AlphaFoldDB" id="A0A2W7IIT0"/>
<comment type="similarity">
    <text evidence="10 11 14 15">Belongs to the peptidase S16 family.</text>
</comment>
<dbReference type="InterPro" id="IPR004815">
    <property type="entry name" value="Lon_bac/euk-typ"/>
</dbReference>
<dbReference type="InterPro" id="IPR008269">
    <property type="entry name" value="Lon_proteolytic"/>
</dbReference>
<feature type="binding site" evidence="10 13">
    <location>
        <begin position="390"/>
        <end position="397"/>
    </location>
    <ligand>
        <name>ATP</name>
        <dbReference type="ChEBI" id="CHEBI:30616"/>
    </ligand>
</feature>
<dbReference type="PANTHER" id="PTHR10046">
    <property type="entry name" value="ATP DEPENDENT LON PROTEASE FAMILY MEMBER"/>
    <property type="match status" value="1"/>
</dbReference>
<evidence type="ECO:0000256" key="10">
    <source>
        <dbReference type="HAMAP-Rule" id="MF_01973"/>
    </source>
</evidence>
<dbReference type="InterPro" id="IPR054594">
    <property type="entry name" value="Lon_lid"/>
</dbReference>
<dbReference type="EC" id="3.4.21.53" evidence="10 11"/>
<dbReference type="InterPro" id="IPR015947">
    <property type="entry name" value="PUA-like_sf"/>
</dbReference>
<dbReference type="Gene3D" id="1.20.58.1480">
    <property type="match status" value="1"/>
</dbReference>
<evidence type="ECO:0000259" key="17">
    <source>
        <dbReference type="PROSITE" id="PS51787"/>
    </source>
</evidence>
<dbReference type="FunFam" id="3.40.50.300:FF:000021">
    <property type="entry name" value="Lon protease homolog"/>
    <property type="match status" value="1"/>
</dbReference>
<dbReference type="PROSITE" id="PS51787">
    <property type="entry name" value="LON_N"/>
    <property type="match status" value="1"/>
</dbReference>
<dbReference type="HAMAP" id="MF_01973">
    <property type="entry name" value="lon_bact"/>
    <property type="match status" value="1"/>
</dbReference>
<dbReference type="InterPro" id="IPR003111">
    <property type="entry name" value="Lon_prtase_N"/>
</dbReference>
<dbReference type="GO" id="GO:0004176">
    <property type="term" value="F:ATP-dependent peptidase activity"/>
    <property type="evidence" value="ECO:0007669"/>
    <property type="project" value="UniProtKB-UniRule"/>
</dbReference>
<dbReference type="GO" id="GO:0016887">
    <property type="term" value="F:ATP hydrolysis activity"/>
    <property type="evidence" value="ECO:0007669"/>
    <property type="project" value="UniProtKB-UniRule"/>
</dbReference>
<gene>
    <name evidence="10" type="primary">lon</name>
    <name evidence="18" type="ORF">LX95_02671</name>
</gene>
<dbReference type="Pfam" id="PF00004">
    <property type="entry name" value="AAA"/>
    <property type="match status" value="1"/>
</dbReference>
<protein>
    <recommendedName>
        <fullName evidence="10 11">Lon protease</fullName>
        <ecNumber evidence="10 11">3.4.21.53</ecNumber>
    </recommendedName>
    <alternativeName>
        <fullName evidence="10">ATP-dependent protease La</fullName>
    </alternativeName>
</protein>
<keyword evidence="8 10" id="KW-0346">Stress response</keyword>
<evidence type="ECO:0000256" key="5">
    <source>
        <dbReference type="ARBA" id="ARBA00022801"/>
    </source>
</evidence>
<evidence type="ECO:0000256" key="7">
    <source>
        <dbReference type="ARBA" id="ARBA00022840"/>
    </source>
</evidence>
<dbReference type="PROSITE" id="PS01046">
    <property type="entry name" value="LON_SER"/>
    <property type="match status" value="1"/>
</dbReference>
<evidence type="ECO:0000259" key="16">
    <source>
        <dbReference type="PROSITE" id="PS51786"/>
    </source>
</evidence>
<comment type="subcellular location">
    <subcellularLocation>
        <location evidence="1 10 11">Cytoplasm</location>
    </subcellularLocation>
</comment>
<keyword evidence="5 10" id="KW-0378">Hydrolase</keyword>
<evidence type="ECO:0000256" key="4">
    <source>
        <dbReference type="ARBA" id="ARBA00022741"/>
    </source>
</evidence>
<dbReference type="PROSITE" id="PS51786">
    <property type="entry name" value="LON_PROTEOLYTIC"/>
    <property type="match status" value="1"/>
</dbReference>
<dbReference type="SMART" id="SM00464">
    <property type="entry name" value="LON"/>
    <property type="match status" value="1"/>
</dbReference>
<dbReference type="InterPro" id="IPR046336">
    <property type="entry name" value="Lon_prtase_N_sf"/>
</dbReference>
<dbReference type="SUPFAM" id="SSF52540">
    <property type="entry name" value="P-loop containing nucleoside triphosphate hydrolases"/>
    <property type="match status" value="1"/>
</dbReference>
<feature type="active site" evidence="10 12">
    <location>
        <position position="756"/>
    </location>
</feature>
<dbReference type="InterPro" id="IPR014721">
    <property type="entry name" value="Ribsml_uS5_D2-typ_fold_subgr"/>
</dbReference>
<reference evidence="18 19" key="1">
    <citation type="submission" date="2018-06" db="EMBL/GenBank/DDBJ databases">
        <title>Genomic Encyclopedia of Archaeal and Bacterial Type Strains, Phase II (KMG-II): from individual species to whole genera.</title>
        <authorList>
            <person name="Goeker M."/>
        </authorList>
    </citation>
    <scope>NUCLEOTIDE SEQUENCE [LARGE SCALE GENOMIC DNA]</scope>
    <source>
        <strain evidence="18 19">DSM 15361</strain>
    </source>
</reference>
<evidence type="ECO:0000256" key="13">
    <source>
        <dbReference type="PIRSR" id="PIRSR001174-2"/>
    </source>
</evidence>
<evidence type="ECO:0000313" key="19">
    <source>
        <dbReference type="Proteomes" id="UP000249542"/>
    </source>
</evidence>
<evidence type="ECO:0000256" key="14">
    <source>
        <dbReference type="PROSITE-ProRule" id="PRU01122"/>
    </source>
</evidence>
<keyword evidence="2 10" id="KW-0963">Cytoplasm</keyword>
<dbReference type="EMBL" id="QKYV01000009">
    <property type="protein sequence ID" value="PZW37879.1"/>
    <property type="molecule type" value="Genomic_DNA"/>
</dbReference>
<comment type="catalytic activity">
    <reaction evidence="9 10 11 14">
        <text>Hydrolysis of proteins in presence of ATP.</text>
        <dbReference type="EC" id="3.4.21.53"/>
    </reaction>
</comment>
<feature type="active site" evidence="10 12">
    <location>
        <position position="713"/>
    </location>
</feature>
<feature type="domain" description="Lon N-terminal" evidence="17">
    <location>
        <begin position="44"/>
        <end position="239"/>
    </location>
</feature>
<comment type="caution">
    <text evidence="18">The sequence shown here is derived from an EMBL/GenBank/DDBJ whole genome shotgun (WGS) entry which is preliminary data.</text>
</comment>
<dbReference type="PRINTS" id="PR00830">
    <property type="entry name" value="ENDOLAPTASE"/>
</dbReference>
<evidence type="ECO:0000256" key="8">
    <source>
        <dbReference type="ARBA" id="ARBA00023016"/>
    </source>
</evidence>
<dbReference type="Gene3D" id="3.40.50.300">
    <property type="entry name" value="P-loop containing nucleotide triphosphate hydrolases"/>
    <property type="match status" value="1"/>
</dbReference>
<dbReference type="InterPro" id="IPR027065">
    <property type="entry name" value="Lon_Prtase"/>
</dbReference>
<dbReference type="InterPro" id="IPR008268">
    <property type="entry name" value="Peptidase_S16_AS"/>
</dbReference>
<dbReference type="Pfam" id="PF05362">
    <property type="entry name" value="Lon_C"/>
    <property type="match status" value="1"/>
</dbReference>
<dbReference type="RefSeq" id="WP_111541936.1">
    <property type="nucleotide sequence ID" value="NZ_QKYV01000009.1"/>
</dbReference>
<dbReference type="Gene3D" id="1.10.8.60">
    <property type="match status" value="1"/>
</dbReference>
<keyword evidence="4 10" id="KW-0547">Nucleotide-binding</keyword>
<dbReference type="SUPFAM" id="SSF88697">
    <property type="entry name" value="PUA domain-like"/>
    <property type="match status" value="1"/>
</dbReference>
<evidence type="ECO:0000256" key="6">
    <source>
        <dbReference type="ARBA" id="ARBA00022825"/>
    </source>
</evidence>
<dbReference type="InterPro" id="IPR020568">
    <property type="entry name" value="Ribosomal_Su5_D2-typ_SF"/>
</dbReference>
<dbReference type="InterPro" id="IPR027417">
    <property type="entry name" value="P-loop_NTPase"/>
</dbReference>
<comment type="induction">
    <text evidence="10">By heat shock.</text>
</comment>
<comment type="subunit">
    <text evidence="10 11">Homohexamer. Organized in a ring with a central cavity.</text>
</comment>
<dbReference type="SUPFAM" id="SSF54211">
    <property type="entry name" value="Ribosomal protein S5 domain 2-like"/>
    <property type="match status" value="1"/>
</dbReference>